<dbReference type="PROSITE" id="PS50144">
    <property type="entry name" value="MATH"/>
    <property type="match status" value="1"/>
</dbReference>
<comment type="catalytic activity">
    <reaction evidence="1">
        <text>Thiol-dependent hydrolysis of ester, thioester, amide, peptide and isopeptide bonds formed by the C-terminal Gly of ubiquitin (a 76-residue protein attached to proteins as an intracellular targeting signal).</text>
        <dbReference type="EC" id="3.4.19.12"/>
    </reaction>
</comment>
<dbReference type="InterPro" id="IPR024729">
    <property type="entry name" value="USP7_ICP0-binding_dom"/>
</dbReference>
<dbReference type="InterPro" id="IPR001394">
    <property type="entry name" value="Peptidase_C19_UCH"/>
</dbReference>
<dbReference type="STRING" id="133383.A0A1R0GW62"/>
<feature type="domain" description="MATH" evidence="11">
    <location>
        <begin position="33"/>
        <end position="161"/>
    </location>
</feature>
<proteinExistence type="inferred from homology"/>
<sequence length="1252" mass="143335">MDTNEALNSPSPLQEKDFIEAYFPEPNYEVDSTGFIHWEISNWSQLEQKVRSKTFTVGKYNWNILLYPHGNMAAERVSIYLEYSDAATSSDDWHACAQFLLCISNFDDPSVFITNNAFHRFNAEEADWGFTNFADQRRLVTPNSSGLPLLQNDKIRISAFVKVAVDPTGVLWHNFLNWNSKKETGYVGFKNQGATCYMNSLLQSFYFTNEFRRAVFQIPTENDDPKNSIALALQRILYNLEFGSTAVGTTELTASFGWDSAQAFMQHDVQEFNRVLQDNLETKMKGTAADGAIARLFEGKMKSYIECINVDFESSRVENYYDISLNVKGCKTLRDSFVDYCQVETLDGDNKYMAEGYGLQAAKKGVIFESFPPVLQLHLKRFEYDFTYDNMVKINDRHEYPAEIDLSEFLLKESIKDEPWEYVLHSVLVHSGDLNGGHYFAHIKTEIDGKWFKFDDDHVIPVTDSEVFEENYGGEYPQHRKVSNDPRDQNRIPSSGPPVPSRTPRVRFTNAYMLVYMRKSRMKEIFSPVTLDMIPHHLVERNEQAKEDEERRRREKNEFHLYTNLILTTDSYFKTNKEFDLVNFDSCFDPNSHLVHKVRKNMLFSTFAAQVAKSLNTKVENLRFWNFMRRYNGTIRLDSPLFGIPSNYTMEQIQLNRVGNTQLPILYVEIIDGEDRHDINSFYRYSEKNSTLIHFKYYDPSTKTISGVGKLFLNQDVVIEEIVPYLLKMNNMDPSTQISLYEEVYPGSITELNRENDIRTSQLQTGDIICFQKTLTQEEIDAYSQDENSLPDVPSYFDYVQNSVNVTFTQVSDNFSKISSGDSDDSQNGLCVVPNSDISFSLSLKNSYMYVASRLATAINLSDPLRIRFVPNLDSANSFMPYSFGPTSTLADIIPSNLQNNQNSPHIVSADRKIIIFYEVLDISLDQLEKLRKISVVYVGKTLRDVHNIELLVPKTSDTQELIESIYPKVSSILQSEQRLLANGHQKSLSISSVNSVPSSPPKDLIISEVTTLDAPSIQPFGLRVYEVSSHHIIRVFDGSEFLSSIPDIGTTIVAEKTPSVTDLPLSVVDLTSDSEKGSYSVEDQTDFEEKVIEVFHFNKNIMRPHSIPFNLRLFPNEPFYPNTWLRIKKKLGVGEKEFSKIRPAFVPYSSLPTPVYSYIDLPGQENSENGSPNHDLKSVDPETEFNMDPSVSPNANKMDFDSSPQLISSEKEKPIILYDIMKSSKDLLALDHIDRNSRSRMHSEAPIKIFH</sequence>
<dbReference type="SMART" id="SM00061">
    <property type="entry name" value="MATH"/>
    <property type="match status" value="1"/>
</dbReference>
<evidence type="ECO:0000256" key="7">
    <source>
        <dbReference type="ARBA" id="ARBA00022801"/>
    </source>
</evidence>
<dbReference type="PROSITE" id="PS00972">
    <property type="entry name" value="USP_1"/>
    <property type="match status" value="1"/>
</dbReference>
<comment type="caution">
    <text evidence="13">The sequence shown here is derived from an EMBL/GenBank/DDBJ whole genome shotgun (WGS) entry which is preliminary data.</text>
</comment>
<dbReference type="Pfam" id="PF22486">
    <property type="entry name" value="MATH_2"/>
    <property type="match status" value="1"/>
</dbReference>
<name>A0A1R0GW62_9FUNG</name>
<dbReference type="EC" id="3.4.19.12" evidence="4"/>
<dbReference type="EMBL" id="LSSL01002751">
    <property type="protein sequence ID" value="OLY81131.1"/>
    <property type="molecule type" value="Genomic_DNA"/>
</dbReference>
<keyword evidence="6" id="KW-0833">Ubl conjugation pathway</keyword>
<evidence type="ECO:0000256" key="8">
    <source>
        <dbReference type="ARBA" id="ARBA00022807"/>
    </source>
</evidence>
<dbReference type="InterPro" id="IPR050164">
    <property type="entry name" value="Peptidase_C19"/>
</dbReference>
<feature type="region of interest" description="Disordered" evidence="10">
    <location>
        <begin position="1164"/>
        <end position="1203"/>
    </location>
</feature>
<dbReference type="PANTHER" id="PTHR24006">
    <property type="entry name" value="UBIQUITIN CARBOXYL-TERMINAL HYDROLASE"/>
    <property type="match status" value="1"/>
</dbReference>
<dbReference type="GO" id="GO:0005634">
    <property type="term" value="C:nucleus"/>
    <property type="evidence" value="ECO:0007669"/>
    <property type="project" value="UniProtKB-SubCell"/>
</dbReference>
<evidence type="ECO:0000256" key="4">
    <source>
        <dbReference type="ARBA" id="ARBA00012759"/>
    </source>
</evidence>
<organism evidence="13 14">
    <name type="scientific">Smittium mucronatum</name>
    <dbReference type="NCBI Taxonomy" id="133383"/>
    <lineage>
        <taxon>Eukaryota</taxon>
        <taxon>Fungi</taxon>
        <taxon>Fungi incertae sedis</taxon>
        <taxon>Zoopagomycota</taxon>
        <taxon>Kickxellomycotina</taxon>
        <taxon>Harpellomycetes</taxon>
        <taxon>Harpellales</taxon>
        <taxon>Legeriomycetaceae</taxon>
        <taxon>Smittium</taxon>
    </lineage>
</organism>
<evidence type="ECO:0000313" key="13">
    <source>
        <dbReference type="EMBL" id="OLY81131.1"/>
    </source>
</evidence>
<dbReference type="GO" id="GO:0006508">
    <property type="term" value="P:proteolysis"/>
    <property type="evidence" value="ECO:0007669"/>
    <property type="project" value="UniProtKB-KW"/>
</dbReference>
<dbReference type="InterPro" id="IPR018200">
    <property type="entry name" value="USP_CS"/>
</dbReference>
<dbReference type="OrthoDB" id="289038at2759"/>
<feature type="domain" description="USP" evidence="12">
    <location>
        <begin position="187"/>
        <end position="519"/>
    </location>
</feature>
<dbReference type="PROSITE" id="PS50235">
    <property type="entry name" value="USP_3"/>
    <property type="match status" value="1"/>
</dbReference>
<evidence type="ECO:0000259" key="12">
    <source>
        <dbReference type="PROSITE" id="PS50235"/>
    </source>
</evidence>
<dbReference type="GO" id="GO:0016579">
    <property type="term" value="P:protein deubiquitination"/>
    <property type="evidence" value="ECO:0007669"/>
    <property type="project" value="InterPro"/>
</dbReference>
<dbReference type="Gene3D" id="3.90.70.10">
    <property type="entry name" value="Cysteine proteinases"/>
    <property type="match status" value="1"/>
</dbReference>
<dbReference type="GO" id="GO:0031647">
    <property type="term" value="P:regulation of protein stability"/>
    <property type="evidence" value="ECO:0007669"/>
    <property type="project" value="TreeGrafter"/>
</dbReference>
<protein>
    <recommendedName>
        <fullName evidence="4">ubiquitinyl hydrolase 1</fullName>
        <ecNumber evidence="4">3.4.19.12</ecNumber>
    </recommendedName>
</protein>
<dbReference type="GO" id="GO:0004843">
    <property type="term" value="F:cysteine-type deubiquitinase activity"/>
    <property type="evidence" value="ECO:0007669"/>
    <property type="project" value="UniProtKB-EC"/>
</dbReference>
<evidence type="ECO:0000256" key="6">
    <source>
        <dbReference type="ARBA" id="ARBA00022786"/>
    </source>
</evidence>
<evidence type="ECO:0000256" key="9">
    <source>
        <dbReference type="ARBA" id="ARBA00023242"/>
    </source>
</evidence>
<keyword evidence="7 13" id="KW-0378">Hydrolase</keyword>
<dbReference type="InterPro" id="IPR002083">
    <property type="entry name" value="MATH/TRAF_dom"/>
</dbReference>
<dbReference type="GO" id="GO:0140492">
    <property type="term" value="F:metal-dependent deubiquitinase activity"/>
    <property type="evidence" value="ECO:0007669"/>
    <property type="project" value="UniProtKB-ARBA"/>
</dbReference>
<feature type="region of interest" description="Disordered" evidence="10">
    <location>
        <begin position="473"/>
        <end position="504"/>
    </location>
</feature>
<dbReference type="FunFam" id="3.90.70.10:FF:000005">
    <property type="entry name" value="Ubiquitin carboxyl-terminal hydrolase 7"/>
    <property type="match status" value="1"/>
</dbReference>
<dbReference type="PANTHER" id="PTHR24006:SF644">
    <property type="entry name" value="UBIQUITIN CARBOXYL-TERMINAL HYDROLASE 7"/>
    <property type="match status" value="1"/>
</dbReference>
<dbReference type="AlphaFoldDB" id="A0A1R0GW62"/>
<evidence type="ECO:0000313" key="14">
    <source>
        <dbReference type="Proteomes" id="UP000187455"/>
    </source>
</evidence>
<dbReference type="Pfam" id="PF00443">
    <property type="entry name" value="UCH"/>
    <property type="match status" value="1"/>
</dbReference>
<keyword evidence="8" id="KW-0788">Thiol protease</keyword>
<dbReference type="CDD" id="cd02659">
    <property type="entry name" value="peptidase_C19C"/>
    <property type="match status" value="1"/>
</dbReference>
<evidence type="ECO:0000259" key="11">
    <source>
        <dbReference type="PROSITE" id="PS50144"/>
    </source>
</evidence>
<evidence type="ECO:0000256" key="1">
    <source>
        <dbReference type="ARBA" id="ARBA00000707"/>
    </source>
</evidence>
<dbReference type="PROSITE" id="PS00973">
    <property type="entry name" value="USP_2"/>
    <property type="match status" value="1"/>
</dbReference>
<evidence type="ECO:0000256" key="5">
    <source>
        <dbReference type="ARBA" id="ARBA00022670"/>
    </source>
</evidence>
<dbReference type="InterPro" id="IPR028889">
    <property type="entry name" value="USP"/>
</dbReference>
<keyword evidence="5" id="KW-0645">Protease</keyword>
<reference evidence="13 14" key="1">
    <citation type="journal article" date="2016" name="Mol. Biol. Evol.">
        <title>Genome-Wide Survey of Gut Fungi (Harpellales) Reveals the First Horizontally Transferred Ubiquitin Gene from a Mosquito Host.</title>
        <authorList>
            <person name="Wang Y."/>
            <person name="White M.M."/>
            <person name="Kvist S."/>
            <person name="Moncalvo J.M."/>
        </authorList>
    </citation>
    <scope>NUCLEOTIDE SEQUENCE [LARGE SCALE GENOMIC DNA]</scope>
    <source>
        <strain evidence="13 14">ALG-7-W6</strain>
    </source>
</reference>
<evidence type="ECO:0000256" key="2">
    <source>
        <dbReference type="ARBA" id="ARBA00004123"/>
    </source>
</evidence>
<dbReference type="InterPro" id="IPR038765">
    <property type="entry name" value="Papain-like_cys_pep_sf"/>
</dbReference>
<comment type="subcellular location">
    <subcellularLocation>
        <location evidence="2">Nucleus</location>
    </subcellularLocation>
</comment>
<dbReference type="Gene3D" id="2.60.210.10">
    <property type="entry name" value="Apoptosis, Tumor Necrosis Factor Receptor Associated Protein 2, Chain A"/>
    <property type="match status" value="1"/>
</dbReference>
<dbReference type="InterPro" id="IPR008974">
    <property type="entry name" value="TRAF-like"/>
</dbReference>
<gene>
    <name evidence="13" type="ORF">AYI68_g4767</name>
</gene>
<evidence type="ECO:0000256" key="3">
    <source>
        <dbReference type="ARBA" id="ARBA00009085"/>
    </source>
</evidence>
<dbReference type="InterPro" id="IPR029346">
    <property type="entry name" value="USP_C"/>
</dbReference>
<dbReference type="SUPFAM" id="SSF49599">
    <property type="entry name" value="TRAF domain-like"/>
    <property type="match status" value="1"/>
</dbReference>
<dbReference type="Gene3D" id="3.10.20.90">
    <property type="entry name" value="Phosphatidylinositol 3-kinase Catalytic Subunit, Chain A, domain 1"/>
    <property type="match status" value="2"/>
</dbReference>
<comment type="similarity">
    <text evidence="3">Belongs to the peptidase C19 family.</text>
</comment>
<dbReference type="Pfam" id="PF14533">
    <property type="entry name" value="USP7_C2"/>
    <property type="match status" value="1"/>
</dbReference>
<keyword evidence="9" id="KW-0539">Nucleus</keyword>
<keyword evidence="14" id="KW-1185">Reference proteome</keyword>
<dbReference type="GO" id="GO:0005829">
    <property type="term" value="C:cytosol"/>
    <property type="evidence" value="ECO:0007669"/>
    <property type="project" value="TreeGrafter"/>
</dbReference>
<dbReference type="Pfam" id="PF12436">
    <property type="entry name" value="USP7_ICP0_bdg"/>
    <property type="match status" value="1"/>
</dbReference>
<evidence type="ECO:0000256" key="10">
    <source>
        <dbReference type="SAM" id="MobiDB-lite"/>
    </source>
</evidence>
<dbReference type="Proteomes" id="UP000187455">
    <property type="component" value="Unassembled WGS sequence"/>
</dbReference>
<accession>A0A1R0GW62</accession>
<dbReference type="SUPFAM" id="SSF54001">
    <property type="entry name" value="Cysteine proteinases"/>
    <property type="match status" value="1"/>
</dbReference>